<name>A0A1I5XHV3_9PSEU</name>
<reference evidence="1 2" key="1">
    <citation type="submission" date="2016-10" db="EMBL/GenBank/DDBJ databases">
        <authorList>
            <person name="de Groot N.N."/>
        </authorList>
    </citation>
    <scope>NUCLEOTIDE SEQUENCE [LARGE SCALE GENOMIC DNA]</scope>
    <source>
        <strain evidence="1 2">DSM 44637</strain>
    </source>
</reference>
<accession>A0A1I5XHV3</accession>
<proteinExistence type="predicted"/>
<sequence length="291" mass="33094">MSNTTAPERAEPTPLVHWPHSGIDASTTLEVRNYKELPHADGYTFTADILHPQLGHIGSLSHEGDRRGTQFVPSDPDRFGWHEMRAYVKQCREDGLPLSEEAVLFDAVLYEQKTAQMVDAMRRNNTTLVREFVEFSSGAAIRGDVTELHRIAIMREDRELRAEILDESPSTRRASGGDWQIYNGREWKPLLVPHTLTQDEIAGKLGTIGAAFWKQEATVDGLHVNGVHQHDRHPYYVLASDELPVNHRAWCTCRIDPRAPLTRFEYWCELGLIASGQVHPLERCRRLVTID</sequence>
<dbReference type="OrthoDB" id="3694354at2"/>
<evidence type="ECO:0000313" key="2">
    <source>
        <dbReference type="Proteomes" id="UP000199137"/>
    </source>
</evidence>
<dbReference type="AlphaFoldDB" id="A0A1I5XHV3"/>
<dbReference type="RefSeq" id="WP_093575776.1">
    <property type="nucleotide sequence ID" value="NZ_FOWC01000010.1"/>
</dbReference>
<dbReference type="EMBL" id="FOWC01000010">
    <property type="protein sequence ID" value="SFQ31524.1"/>
    <property type="molecule type" value="Genomic_DNA"/>
</dbReference>
<organism evidence="1 2">
    <name type="scientific">Amycolatopsis rubida</name>
    <dbReference type="NCBI Taxonomy" id="112413"/>
    <lineage>
        <taxon>Bacteria</taxon>
        <taxon>Bacillati</taxon>
        <taxon>Actinomycetota</taxon>
        <taxon>Actinomycetes</taxon>
        <taxon>Pseudonocardiales</taxon>
        <taxon>Pseudonocardiaceae</taxon>
        <taxon>Amycolatopsis</taxon>
    </lineage>
</organism>
<protein>
    <submittedName>
        <fullName evidence="1">Uncharacterized protein</fullName>
    </submittedName>
</protein>
<dbReference type="Proteomes" id="UP000199137">
    <property type="component" value="Unassembled WGS sequence"/>
</dbReference>
<gene>
    <name evidence="1" type="ORF">SAMN05421854_110244</name>
</gene>
<evidence type="ECO:0000313" key="1">
    <source>
        <dbReference type="EMBL" id="SFQ31524.1"/>
    </source>
</evidence>